<sequence>MKKQIIILLLSFFFINIYGKSVAVKHTTKNITVHISCFSYREEINNGIIIGEYAKELSKKYNYTDSIEIFLEMIPSKQTEYSFLPKKNIFLHVQANRFNLLENLKLIEFAILNKNKICSKIDFNKILKSSNSNQIDDVLMLLIERPNKVKQLENTSDFSYYIQNNQYYIYKKTTKEILFNSPTVYLFKTIAYSRPLIFISNHEFYYKNLNGELKFMSFSDENILSEDNYPLKEFNYFVLFSVAGKRNNNLAILNLEKDKLIDNLEW</sequence>
<reference evidence="1" key="1">
    <citation type="submission" date="2019-01" db="EMBL/GenBank/DDBJ databases">
        <title>Whole Genome Sequencing for Putative Detection of Antimicrobial Resistance and Potential Virulence Factors in Chryseobacterium indologenes isolated from Nile Tilapia in Tanzania.</title>
        <authorList>
            <person name="Mwega E."/>
            <person name="Mutoloki S."/>
            <person name="Mugimba K."/>
            <person name="Colquhoun D."/>
            <person name="Mdegela R."/>
            <person name="Evensen O."/>
            <person name="Wasteson Y."/>
        </authorList>
    </citation>
    <scope>NUCLEOTIDE SEQUENCE [LARGE SCALE GENOMIC DNA]</scope>
    <source>
        <strain evidence="1">StR 01</strain>
    </source>
</reference>
<organism evidence="1">
    <name type="scientific">Chryseobacterium indologenes</name>
    <name type="common">Flavobacterium indologenes</name>
    <dbReference type="NCBI Taxonomy" id="253"/>
    <lineage>
        <taxon>Bacteria</taxon>
        <taxon>Pseudomonadati</taxon>
        <taxon>Bacteroidota</taxon>
        <taxon>Flavobacteriia</taxon>
        <taxon>Flavobacteriales</taxon>
        <taxon>Weeksellaceae</taxon>
        <taxon>Chryseobacterium group</taxon>
        <taxon>Chryseobacterium</taxon>
    </lineage>
</organism>
<name>A0A411DKT4_CHRID</name>
<accession>A0A411DKT4</accession>
<evidence type="ECO:0000313" key="1">
    <source>
        <dbReference type="EMBL" id="QBA21001.1"/>
    </source>
</evidence>
<dbReference type="AlphaFoldDB" id="A0A411DKT4"/>
<proteinExistence type="predicted"/>
<gene>
    <name evidence="1" type="ORF">EU348_07275</name>
</gene>
<dbReference type="EMBL" id="CP035532">
    <property type="protein sequence ID" value="QBA21001.1"/>
    <property type="molecule type" value="Genomic_DNA"/>
</dbReference>
<protein>
    <submittedName>
        <fullName evidence="1">Uncharacterized protein</fullName>
    </submittedName>
</protein>